<organism evidence="1 2">
    <name type="scientific">Trachipleistophora hominis</name>
    <name type="common">Microsporidian parasite</name>
    <dbReference type="NCBI Taxonomy" id="72359"/>
    <lineage>
        <taxon>Eukaryota</taxon>
        <taxon>Fungi</taxon>
        <taxon>Fungi incertae sedis</taxon>
        <taxon>Microsporidia</taxon>
        <taxon>Pleistophoridae</taxon>
        <taxon>Trachipleistophora</taxon>
    </lineage>
</organism>
<evidence type="ECO:0000313" key="1">
    <source>
        <dbReference type="EMBL" id="ELQ75131.1"/>
    </source>
</evidence>
<dbReference type="AlphaFoldDB" id="L7JVR7"/>
<dbReference type="EMBL" id="JH993987">
    <property type="protein sequence ID" value="ELQ75131.1"/>
    <property type="molecule type" value="Genomic_DNA"/>
</dbReference>
<reference evidence="1 2" key="1">
    <citation type="journal article" date="2012" name="PLoS Pathog.">
        <title>The genome of the obligate intracellular parasite Trachipleistophora hominis: new insights into microsporidian genome dynamics and reductive evolution.</title>
        <authorList>
            <person name="Heinz E."/>
            <person name="Williams T.A."/>
            <person name="Nakjang S."/>
            <person name="Noel C.J."/>
            <person name="Swan D.C."/>
            <person name="Goldberg A.V."/>
            <person name="Harris S.R."/>
            <person name="Weinmaier T."/>
            <person name="Markert S."/>
            <person name="Becher D."/>
            <person name="Bernhardt J."/>
            <person name="Dagan T."/>
            <person name="Hacker C."/>
            <person name="Lucocq J.M."/>
            <person name="Schweder T."/>
            <person name="Rattei T."/>
            <person name="Hall N."/>
            <person name="Hirt R.P."/>
            <person name="Embley T.M."/>
        </authorList>
    </citation>
    <scope>NUCLEOTIDE SEQUENCE [LARGE SCALE GENOMIC DNA]</scope>
</reference>
<accession>L7JVR7</accession>
<evidence type="ECO:0000313" key="2">
    <source>
        <dbReference type="Proteomes" id="UP000011185"/>
    </source>
</evidence>
<dbReference type="Proteomes" id="UP000011185">
    <property type="component" value="Unassembled WGS sequence"/>
</dbReference>
<gene>
    <name evidence="1" type="ORF">THOM_1932</name>
</gene>
<name>L7JVR7_TRAHO</name>
<keyword evidence="2" id="KW-1185">Reference proteome</keyword>
<dbReference type="HOGENOM" id="CLU_2251925_0_0_1"/>
<proteinExistence type="predicted"/>
<sequence>MVNVEPYNADNSTLLEHVTHDEYTPFISYHTTKHRIDLPYDNRNNYEYIDEHLTRRIRAKSFDHDEQSTEYRVHAQSISVDAYESVSDDEEVAIANVLLSLGKR</sequence>
<protein>
    <submittedName>
        <fullName evidence="1">Uncharacterized protein</fullName>
    </submittedName>
</protein>
<dbReference type="VEuPathDB" id="MicrosporidiaDB:THOM_1932"/>
<dbReference type="InParanoid" id="L7JVR7"/>